<name>A0ACB8YI50_ARCLA</name>
<evidence type="ECO:0000313" key="2">
    <source>
        <dbReference type="Proteomes" id="UP001055879"/>
    </source>
</evidence>
<protein>
    <submittedName>
        <fullName evidence="1">Uncharacterized protein</fullName>
    </submittedName>
</protein>
<sequence length="231" mass="26143">MFEGSDHIEKGYLASEVLEADTVKAVILDMIVGGTDTTSTSLVWSISELLRHPRVMKKLQQEVSEIGQGRPMILEKDLEKMRYLKATIKETLRLYPPLPLLIPRESTQDVKLMGYDIPIGTQTIVNAWAIGRDPTLWEEPEEFWPERFLNSSTDYKGLHFELLPFGSGRRGCPGIQFAIAIYELALANVIYKFDLALPNGVKDKDLDMSETISSITLHRKSPLLVMTTSRF</sequence>
<keyword evidence="2" id="KW-1185">Reference proteome</keyword>
<evidence type="ECO:0000313" key="1">
    <source>
        <dbReference type="EMBL" id="KAI3685131.1"/>
    </source>
</evidence>
<dbReference type="Proteomes" id="UP001055879">
    <property type="component" value="Linkage Group LG12"/>
</dbReference>
<reference evidence="2" key="1">
    <citation type="journal article" date="2022" name="Mol. Ecol. Resour.">
        <title>The genomes of chicory, endive, great burdock and yacon provide insights into Asteraceae palaeo-polyploidization history and plant inulin production.</title>
        <authorList>
            <person name="Fan W."/>
            <person name="Wang S."/>
            <person name="Wang H."/>
            <person name="Wang A."/>
            <person name="Jiang F."/>
            <person name="Liu H."/>
            <person name="Zhao H."/>
            <person name="Xu D."/>
            <person name="Zhang Y."/>
        </authorList>
    </citation>
    <scope>NUCLEOTIDE SEQUENCE [LARGE SCALE GENOMIC DNA]</scope>
    <source>
        <strain evidence="2">cv. Niubang</strain>
    </source>
</reference>
<proteinExistence type="predicted"/>
<organism evidence="1 2">
    <name type="scientific">Arctium lappa</name>
    <name type="common">Greater burdock</name>
    <name type="synonym">Lappa major</name>
    <dbReference type="NCBI Taxonomy" id="4217"/>
    <lineage>
        <taxon>Eukaryota</taxon>
        <taxon>Viridiplantae</taxon>
        <taxon>Streptophyta</taxon>
        <taxon>Embryophyta</taxon>
        <taxon>Tracheophyta</taxon>
        <taxon>Spermatophyta</taxon>
        <taxon>Magnoliopsida</taxon>
        <taxon>eudicotyledons</taxon>
        <taxon>Gunneridae</taxon>
        <taxon>Pentapetalae</taxon>
        <taxon>asterids</taxon>
        <taxon>campanulids</taxon>
        <taxon>Asterales</taxon>
        <taxon>Asteraceae</taxon>
        <taxon>Carduoideae</taxon>
        <taxon>Cardueae</taxon>
        <taxon>Arctiinae</taxon>
        <taxon>Arctium</taxon>
    </lineage>
</organism>
<accession>A0ACB8YI50</accession>
<gene>
    <name evidence="1" type="ORF">L6452_34365</name>
</gene>
<reference evidence="1 2" key="2">
    <citation type="journal article" date="2022" name="Mol. Ecol. Resour.">
        <title>The genomes of chicory, endive, great burdock and yacon provide insights into Asteraceae paleo-polyploidization history and plant inulin production.</title>
        <authorList>
            <person name="Fan W."/>
            <person name="Wang S."/>
            <person name="Wang H."/>
            <person name="Wang A."/>
            <person name="Jiang F."/>
            <person name="Liu H."/>
            <person name="Zhao H."/>
            <person name="Xu D."/>
            <person name="Zhang Y."/>
        </authorList>
    </citation>
    <scope>NUCLEOTIDE SEQUENCE [LARGE SCALE GENOMIC DNA]</scope>
    <source>
        <strain evidence="2">cv. Niubang</strain>
    </source>
</reference>
<dbReference type="EMBL" id="CM042058">
    <property type="protein sequence ID" value="KAI3685131.1"/>
    <property type="molecule type" value="Genomic_DNA"/>
</dbReference>
<comment type="caution">
    <text evidence="1">The sequence shown here is derived from an EMBL/GenBank/DDBJ whole genome shotgun (WGS) entry which is preliminary data.</text>
</comment>